<evidence type="ECO:0000256" key="2">
    <source>
        <dbReference type="ARBA" id="ARBA00007613"/>
    </source>
</evidence>
<reference evidence="8 9" key="1">
    <citation type="submission" date="2018-04" db="EMBL/GenBank/DDBJ databases">
        <title>Sphingobacterium sp. M46 Genome.</title>
        <authorList>
            <person name="Cheng J."/>
            <person name="Li Y."/>
        </authorList>
    </citation>
    <scope>NUCLEOTIDE SEQUENCE [LARGE SCALE GENOMIC DNA]</scope>
    <source>
        <strain evidence="8 9">M46</strain>
    </source>
</reference>
<protein>
    <submittedName>
        <fullName evidence="8">TolC family protein</fullName>
    </submittedName>
</protein>
<evidence type="ECO:0000256" key="4">
    <source>
        <dbReference type="ARBA" id="ARBA00022452"/>
    </source>
</evidence>
<keyword evidence="6" id="KW-0472">Membrane</keyword>
<dbReference type="EMBL" id="QCXX01000003">
    <property type="protein sequence ID" value="PUV24480.1"/>
    <property type="molecule type" value="Genomic_DNA"/>
</dbReference>
<accession>A0A363NUR2</accession>
<keyword evidence="7" id="KW-0998">Cell outer membrane</keyword>
<dbReference type="GO" id="GO:0009279">
    <property type="term" value="C:cell outer membrane"/>
    <property type="evidence" value="ECO:0007669"/>
    <property type="project" value="UniProtKB-SubCell"/>
</dbReference>
<evidence type="ECO:0000313" key="8">
    <source>
        <dbReference type="EMBL" id="PUV24480.1"/>
    </source>
</evidence>
<keyword evidence="3" id="KW-0813">Transport</keyword>
<gene>
    <name evidence="8" type="ORF">DCO56_14140</name>
</gene>
<dbReference type="Proteomes" id="UP000250831">
    <property type="component" value="Unassembled WGS sequence"/>
</dbReference>
<proteinExistence type="inferred from homology"/>
<comment type="similarity">
    <text evidence="2">Belongs to the outer membrane factor (OMF) (TC 1.B.17) family.</text>
</comment>
<dbReference type="GO" id="GO:0015288">
    <property type="term" value="F:porin activity"/>
    <property type="evidence" value="ECO:0007669"/>
    <property type="project" value="TreeGrafter"/>
</dbReference>
<comment type="subcellular location">
    <subcellularLocation>
        <location evidence="1">Cell outer membrane</location>
    </subcellularLocation>
</comment>
<keyword evidence="4" id="KW-1134">Transmembrane beta strand</keyword>
<evidence type="ECO:0000313" key="9">
    <source>
        <dbReference type="Proteomes" id="UP000250831"/>
    </source>
</evidence>
<evidence type="ECO:0000256" key="6">
    <source>
        <dbReference type="ARBA" id="ARBA00023136"/>
    </source>
</evidence>
<organism evidence="8 9">
    <name type="scientific">Sphingobacterium athyrii</name>
    <dbReference type="NCBI Taxonomy" id="2152717"/>
    <lineage>
        <taxon>Bacteria</taxon>
        <taxon>Pseudomonadati</taxon>
        <taxon>Bacteroidota</taxon>
        <taxon>Sphingobacteriia</taxon>
        <taxon>Sphingobacteriales</taxon>
        <taxon>Sphingobacteriaceae</taxon>
        <taxon>Sphingobacterium</taxon>
    </lineage>
</organism>
<dbReference type="InterPro" id="IPR051906">
    <property type="entry name" value="TolC-like"/>
</dbReference>
<comment type="caution">
    <text evidence="8">The sequence shown here is derived from an EMBL/GenBank/DDBJ whole genome shotgun (WGS) entry which is preliminary data.</text>
</comment>
<dbReference type="Gene3D" id="1.20.1600.10">
    <property type="entry name" value="Outer membrane efflux proteins (OEP)"/>
    <property type="match status" value="1"/>
</dbReference>
<dbReference type="PANTHER" id="PTHR30026:SF20">
    <property type="entry name" value="OUTER MEMBRANE PROTEIN TOLC"/>
    <property type="match status" value="1"/>
</dbReference>
<evidence type="ECO:0000256" key="5">
    <source>
        <dbReference type="ARBA" id="ARBA00022692"/>
    </source>
</evidence>
<dbReference type="GO" id="GO:0015562">
    <property type="term" value="F:efflux transmembrane transporter activity"/>
    <property type="evidence" value="ECO:0007669"/>
    <property type="project" value="InterPro"/>
</dbReference>
<dbReference type="AlphaFoldDB" id="A0A363NUR2"/>
<name>A0A363NUR2_9SPHI</name>
<evidence type="ECO:0000256" key="7">
    <source>
        <dbReference type="ARBA" id="ARBA00023237"/>
    </source>
</evidence>
<keyword evidence="5" id="KW-0812">Transmembrane</keyword>
<dbReference type="SUPFAM" id="SSF56954">
    <property type="entry name" value="Outer membrane efflux proteins (OEP)"/>
    <property type="match status" value="1"/>
</dbReference>
<dbReference type="PANTHER" id="PTHR30026">
    <property type="entry name" value="OUTER MEMBRANE PROTEIN TOLC"/>
    <property type="match status" value="1"/>
</dbReference>
<evidence type="ECO:0000256" key="1">
    <source>
        <dbReference type="ARBA" id="ARBA00004442"/>
    </source>
</evidence>
<dbReference type="Pfam" id="PF02321">
    <property type="entry name" value="OEP"/>
    <property type="match status" value="2"/>
</dbReference>
<dbReference type="InterPro" id="IPR003423">
    <property type="entry name" value="OMP_efflux"/>
</dbReference>
<dbReference type="OrthoDB" id="9811587at2"/>
<keyword evidence="9" id="KW-1185">Reference proteome</keyword>
<dbReference type="RefSeq" id="WP_108634406.1">
    <property type="nucleotide sequence ID" value="NZ_QCXX01000003.1"/>
</dbReference>
<evidence type="ECO:0000256" key="3">
    <source>
        <dbReference type="ARBA" id="ARBA00022448"/>
    </source>
</evidence>
<sequence length="444" mass="50584">MGVRLSFSLLLLSSVLFNQVRGQEKLNLKQCIEYGLKSNPSFTISQNEKRIADAKAREALSGYLPNISFSGGVDDNLKVQEQIIPAGLFGDQDIRVAFTKQFNTTGSLQLEQAIFDRSLIVGLKANKLVNQQAELNLQKSKETIIYNISSAYYQIFTYQQQLELLNLNLDTYSKQLQIVALKVQKGVALQKDRDKVQVDYNNTLSQIRVAETNITLAENQLKYEMGFPMQEKLEIEKLDTESKEMPLDTANDFKPENITERSLDKVSADLLKIEEKRILAGYLPKLSGYARYGWNGFGDNLGQSFSTLSAFSSIGLKLTVPVFDGFKRNSQYKEAQLKYDNALQTNKLNEGKYRLEFENSVSKLFKAESNMENDRRNMELSRSIFSVTDLQYQKGVTDMKDWLDSQNSLKQAQNSYLSSLYSYYQSKVDLEKARGTLTKFFNSL</sequence>
<dbReference type="GO" id="GO:1990281">
    <property type="term" value="C:efflux pump complex"/>
    <property type="evidence" value="ECO:0007669"/>
    <property type="project" value="TreeGrafter"/>
</dbReference>